<feature type="signal peptide" evidence="3">
    <location>
        <begin position="1"/>
        <end position="29"/>
    </location>
</feature>
<accession>A0A963Z2F7</accession>
<evidence type="ECO:0000313" key="5">
    <source>
        <dbReference type="EMBL" id="MCB8881276.1"/>
    </source>
</evidence>
<reference evidence="5 6" key="1">
    <citation type="journal article" date="2021" name="Microorganisms">
        <title>Acidisoma silvae sp. nov. and Acidisomacellulosilytica sp. nov., Two Acidophilic Bacteria Isolated from Decaying Wood, Hydrolyzing Cellulose and Producing Poly-3-hydroxybutyrate.</title>
        <authorList>
            <person name="Mieszkin S."/>
            <person name="Pouder E."/>
            <person name="Uroz S."/>
            <person name="Simon-Colin C."/>
            <person name="Alain K."/>
        </authorList>
    </citation>
    <scope>NUCLEOTIDE SEQUENCE [LARGE SCALE GENOMIC DNA]</scope>
    <source>
        <strain evidence="5 6">HW T5.17</strain>
    </source>
</reference>
<name>A0A963Z2F7_9PROT</name>
<comment type="similarity">
    <text evidence="1">Belongs to the leucine-binding protein family.</text>
</comment>
<evidence type="ECO:0000256" key="3">
    <source>
        <dbReference type="SAM" id="SignalP"/>
    </source>
</evidence>
<dbReference type="PANTHER" id="PTHR47151">
    <property type="entry name" value="LEU/ILE/VAL-BINDING ABC TRANSPORTER SUBUNIT"/>
    <property type="match status" value="1"/>
</dbReference>
<protein>
    <submittedName>
        <fullName evidence="5">ABC transporter substrate-binding protein</fullName>
    </submittedName>
</protein>
<dbReference type="EMBL" id="JAESVA010000004">
    <property type="protein sequence ID" value="MCB8881276.1"/>
    <property type="molecule type" value="Genomic_DNA"/>
</dbReference>
<evidence type="ECO:0000259" key="4">
    <source>
        <dbReference type="Pfam" id="PF13458"/>
    </source>
</evidence>
<evidence type="ECO:0000256" key="1">
    <source>
        <dbReference type="ARBA" id="ARBA00010062"/>
    </source>
</evidence>
<proteinExistence type="inferred from homology"/>
<dbReference type="AlphaFoldDB" id="A0A963Z2F7"/>
<gene>
    <name evidence="5" type="ORF">ACELLULO517_13595</name>
</gene>
<dbReference type="Pfam" id="PF13458">
    <property type="entry name" value="Peripla_BP_6"/>
    <property type="match status" value="1"/>
</dbReference>
<feature type="chain" id="PRO_5037592904" evidence="3">
    <location>
        <begin position="30"/>
        <end position="406"/>
    </location>
</feature>
<evidence type="ECO:0000313" key="6">
    <source>
        <dbReference type="Proteomes" id="UP000721844"/>
    </source>
</evidence>
<dbReference type="Proteomes" id="UP000721844">
    <property type="component" value="Unassembled WGS sequence"/>
</dbReference>
<keyword evidence="2 3" id="KW-0732">Signal</keyword>
<dbReference type="RefSeq" id="WP_227307947.1">
    <property type="nucleotide sequence ID" value="NZ_JAESVA010000004.1"/>
</dbReference>
<dbReference type="InterPro" id="IPR028081">
    <property type="entry name" value="Leu-bd"/>
</dbReference>
<comment type="caution">
    <text evidence="5">The sequence shown here is derived from an EMBL/GenBank/DDBJ whole genome shotgun (WGS) entry which is preliminary data.</text>
</comment>
<evidence type="ECO:0000256" key="2">
    <source>
        <dbReference type="ARBA" id="ARBA00022729"/>
    </source>
</evidence>
<dbReference type="SUPFAM" id="SSF53822">
    <property type="entry name" value="Periplasmic binding protein-like I"/>
    <property type="match status" value="1"/>
</dbReference>
<sequence>MRIRTKIIGALAGVASAGVLAAAAMPAQAADNDIVVGFAVALSGGMNAYDGEATKMAQLWIDQTNAKGGLLGRQIKAVYADTKSDRVEGARAGLKVLQEGAQLVFATADYDYGAPAALQAQKAGKISVFLGASDPKAGVIGVGPYSFSAEKAAQLEGATMAEWGYEKMGYHNAYVLDDTAIEYDKSTCAGFNWAFPKEGGTIVDSDTFKNDDPSISSQVTRIANAVRDHKVDVLMLCTYQPGGSSAVRQLRDGGITIPILNGSSMDGTYWISAVPGLKDFYVPVQAVVSGDPMTSVQALTNEYAAKYGKPPTTQYAYPIYAWLQLWAKAVTAAGTTDAKPVVAIMQKYTNEPTALGPRSFTPKMHIQTNIPLTIVDIADGKQTPVMQWRIKEPIPVAVLYRLKKAS</sequence>
<feature type="domain" description="Leucine-binding protein" evidence="4">
    <location>
        <begin position="34"/>
        <end position="379"/>
    </location>
</feature>
<keyword evidence="6" id="KW-1185">Reference proteome</keyword>
<dbReference type="InterPro" id="IPR028082">
    <property type="entry name" value="Peripla_BP_I"/>
</dbReference>
<organism evidence="5 6">
    <name type="scientific">Acidisoma cellulosilyticum</name>
    <dbReference type="NCBI Taxonomy" id="2802395"/>
    <lineage>
        <taxon>Bacteria</taxon>
        <taxon>Pseudomonadati</taxon>
        <taxon>Pseudomonadota</taxon>
        <taxon>Alphaproteobacteria</taxon>
        <taxon>Acetobacterales</taxon>
        <taxon>Acidocellaceae</taxon>
        <taxon>Acidisoma</taxon>
    </lineage>
</organism>
<dbReference type="PANTHER" id="PTHR47151:SF2">
    <property type="entry name" value="AMINO ACID BINDING PROTEIN"/>
    <property type="match status" value="1"/>
</dbReference>
<dbReference type="Gene3D" id="3.40.50.2300">
    <property type="match status" value="2"/>
</dbReference>